<reference evidence="13" key="1">
    <citation type="submission" date="2015-09" db="EMBL/GenBank/DDBJ databases">
        <authorList>
            <person name="Fill T.P."/>
            <person name="Baretta J.F."/>
            <person name="de Almeida L.G."/>
            <person name="Rocha M."/>
            <person name="de Souza D.H."/>
            <person name="Malavazi I."/>
            <person name="Cerdeira L.T."/>
            <person name="Hong H."/>
            <person name="Samborskyy M."/>
            <person name="de Vasconcelos A.T."/>
            <person name="Leadlay P."/>
            <person name="Rodrigues-Filho E."/>
        </authorList>
    </citation>
    <scope>NUCLEOTIDE SEQUENCE [LARGE SCALE GENOMIC DNA]</scope>
    <source>
        <strain evidence="13">LaBioMMi 136</strain>
    </source>
</reference>
<keyword evidence="4 10" id="KW-0812">Transmembrane</keyword>
<evidence type="ECO:0000256" key="3">
    <source>
        <dbReference type="ARBA" id="ARBA00022630"/>
    </source>
</evidence>
<dbReference type="EMBL" id="LJBN01000133">
    <property type="protein sequence ID" value="OOQ86834.1"/>
    <property type="molecule type" value="Genomic_DNA"/>
</dbReference>
<comment type="subcellular location">
    <subcellularLocation>
        <location evidence="1">Membrane</location>
        <topology evidence="1">Multi-pass membrane protein</topology>
    </subcellularLocation>
</comment>
<feature type="transmembrane region" description="Helical" evidence="10">
    <location>
        <begin position="474"/>
        <end position="500"/>
    </location>
</feature>
<keyword evidence="3" id="KW-0285">Flavoprotein</keyword>
<dbReference type="GO" id="GO:0022857">
    <property type="term" value="F:transmembrane transporter activity"/>
    <property type="evidence" value="ECO:0007669"/>
    <property type="project" value="InterPro"/>
</dbReference>
<feature type="compositionally biased region" description="Basic and acidic residues" evidence="9">
    <location>
        <begin position="413"/>
        <end position="422"/>
    </location>
</feature>
<feature type="transmembrane region" description="Helical" evidence="10">
    <location>
        <begin position="567"/>
        <end position="587"/>
    </location>
</feature>
<evidence type="ECO:0000256" key="10">
    <source>
        <dbReference type="SAM" id="Phobius"/>
    </source>
</evidence>
<dbReference type="PANTHER" id="PTHR47356:SF2">
    <property type="entry name" value="FAD-BINDING DOMAIN-CONTAINING PROTEIN-RELATED"/>
    <property type="match status" value="1"/>
</dbReference>
<dbReference type="Gene3D" id="1.20.1250.20">
    <property type="entry name" value="MFS general substrate transporter like domains"/>
    <property type="match status" value="1"/>
</dbReference>
<proteinExistence type="inferred from homology"/>
<dbReference type="GO" id="GO:0016020">
    <property type="term" value="C:membrane"/>
    <property type="evidence" value="ECO:0007669"/>
    <property type="project" value="UniProtKB-SubCell"/>
</dbReference>
<feature type="transmembrane region" description="Helical" evidence="10">
    <location>
        <begin position="779"/>
        <end position="800"/>
    </location>
</feature>
<dbReference type="InterPro" id="IPR011701">
    <property type="entry name" value="MFS"/>
</dbReference>
<dbReference type="InterPro" id="IPR036259">
    <property type="entry name" value="MFS_trans_sf"/>
</dbReference>
<feature type="transmembrane region" description="Helical" evidence="10">
    <location>
        <begin position="599"/>
        <end position="618"/>
    </location>
</feature>
<dbReference type="Gene3D" id="3.50.50.60">
    <property type="entry name" value="FAD/NAD(P)-binding domain"/>
    <property type="match status" value="1"/>
</dbReference>
<evidence type="ECO:0000256" key="2">
    <source>
        <dbReference type="ARBA" id="ARBA00007992"/>
    </source>
</evidence>
<feature type="transmembrane region" description="Helical" evidence="10">
    <location>
        <begin position="512"/>
        <end position="534"/>
    </location>
</feature>
<feature type="domain" description="Major facilitator superfamily (MFS) profile" evidence="11">
    <location>
        <begin position="477"/>
        <end position="970"/>
    </location>
</feature>
<dbReference type="InterPro" id="IPR050562">
    <property type="entry name" value="FAD_mOase_fung"/>
</dbReference>
<feature type="transmembrane region" description="Helical" evidence="10">
    <location>
        <begin position="944"/>
        <end position="965"/>
    </location>
</feature>
<dbReference type="GO" id="GO:0071949">
    <property type="term" value="F:FAD binding"/>
    <property type="evidence" value="ECO:0007669"/>
    <property type="project" value="InterPro"/>
</dbReference>
<feature type="transmembrane region" description="Helical" evidence="10">
    <location>
        <begin position="870"/>
        <end position="889"/>
    </location>
</feature>
<evidence type="ECO:0000256" key="5">
    <source>
        <dbReference type="ARBA" id="ARBA00022827"/>
    </source>
</evidence>
<dbReference type="GO" id="GO:0004497">
    <property type="term" value="F:monooxygenase activity"/>
    <property type="evidence" value="ECO:0007669"/>
    <property type="project" value="InterPro"/>
</dbReference>
<feature type="transmembrane region" description="Helical" evidence="10">
    <location>
        <begin position="746"/>
        <end position="767"/>
    </location>
</feature>
<feature type="transmembrane region" description="Helical" evidence="10">
    <location>
        <begin position="703"/>
        <end position="725"/>
    </location>
</feature>
<comment type="caution">
    <text evidence="12">The sequence shown here is derived from an EMBL/GenBank/DDBJ whole genome shotgun (WGS) entry which is preliminary data.</text>
</comment>
<evidence type="ECO:0000256" key="7">
    <source>
        <dbReference type="ARBA" id="ARBA00023002"/>
    </source>
</evidence>
<sequence length="979" mass="106596">MSQATVEEKSKLRVIIVGGSVAGLTLAHCLAKANIDHIVLEKRTEISPQEGAFIGIWPNGARIFDQLGLYDDFESLTPPVHRMNVRFPDGFTFSSYLPRTIQERFGYPIISIDRQKVLETLYERYPHKSNVLVNKKVMNVRLSGKGVSVVTEDGSAYDGDLVVGADGIHSRIRSEMWRLADENHPGLITSQDKQAFTVEYACVFGISEQLPSLPAGEHINSYSNGLCVITFHGEKGRIFWFLLVKLPEKTTYPNTPRFSASDAASLCNKFARFRVSEDVCVSDLWMHKLCASMTALEEGILERWHYDRIVLLGDSVHKMTPNIGQGANTALEDASVLASLLNNLSKLSTEDGTSAYAMTKLLNEYQSTRYERAKNTHDKSRFGARLHTRDDMIKTLIGRYVFPYAGPRVLERLDTPDDKPSLECESIPSGGHTSDVSGGPVSTEVKDVNDVSEFEKCAMEEQTHDEVPISASKITVVVAGLVLAVFCMSLDSTILATAIPKIVSQFHSQNEMGWYVSAYSLTLASFSLAFGKIYTFYPAKIVFLITLSLFEAGSLICGAAPNSLALIIGRAIAGIGGTGMYLGSLLLVAEILPFDKVPIITALLAAMYGIAAVVGPLLGGAFTDYATWRWCFYINLPMGGLTFLFVFFFVKTGNDRKRAREANNIVSRFLELDPIGVALLIPTLICLLLALEWGGATYSWHSWRLIVLYVVGGCCALGFVGVQIWRQDTATLPPRLLKNRNIWGTILFTFCLNGSFVVLAYYLPIWFQSIKGVSAIKSGIMNLPLILVMVICSLLCSTLVTKLGYYTPFLYLAPIIASIGAGLLSTMHVNSGSSVWIGFQALFGIGLGCGLSLSIVAAQTALPPEDIPTGTAIVAFTQTLAAAVFNFVAQNVFQNQVLSGLAQTAPGVSSAKLTKAGPTMLREIVPADTLPAVLEVYNTAITRAFYVAVGGAALAIFGAIPLQWLSVKNKKIQAVNALA</sequence>
<feature type="region of interest" description="Disordered" evidence="9">
    <location>
        <begin position="413"/>
        <end position="442"/>
    </location>
</feature>
<evidence type="ECO:0000313" key="12">
    <source>
        <dbReference type="EMBL" id="OOQ86834.1"/>
    </source>
</evidence>
<organism evidence="12 13">
    <name type="scientific">Penicillium brasilianum</name>
    <dbReference type="NCBI Taxonomy" id="104259"/>
    <lineage>
        <taxon>Eukaryota</taxon>
        <taxon>Fungi</taxon>
        <taxon>Dikarya</taxon>
        <taxon>Ascomycota</taxon>
        <taxon>Pezizomycotina</taxon>
        <taxon>Eurotiomycetes</taxon>
        <taxon>Eurotiomycetidae</taxon>
        <taxon>Eurotiales</taxon>
        <taxon>Aspergillaceae</taxon>
        <taxon>Penicillium</taxon>
    </lineage>
</organism>
<gene>
    <name evidence="12" type="ORF">PEBR_19786</name>
</gene>
<dbReference type="Proteomes" id="UP000190744">
    <property type="component" value="Unassembled WGS sequence"/>
</dbReference>
<evidence type="ECO:0000256" key="4">
    <source>
        <dbReference type="ARBA" id="ARBA00022692"/>
    </source>
</evidence>
<feature type="transmembrane region" description="Helical" evidence="10">
    <location>
        <begin position="670"/>
        <end position="691"/>
    </location>
</feature>
<accession>A0A1S9RMT5</accession>
<evidence type="ECO:0000256" key="9">
    <source>
        <dbReference type="SAM" id="MobiDB-lite"/>
    </source>
</evidence>
<dbReference type="AlphaFoldDB" id="A0A1S9RMT5"/>
<evidence type="ECO:0000259" key="11">
    <source>
        <dbReference type="PROSITE" id="PS50850"/>
    </source>
</evidence>
<feature type="transmembrane region" description="Helical" evidence="10">
    <location>
        <begin position="630"/>
        <end position="650"/>
    </location>
</feature>
<dbReference type="SUPFAM" id="SSF103473">
    <property type="entry name" value="MFS general substrate transporter"/>
    <property type="match status" value="1"/>
</dbReference>
<dbReference type="PRINTS" id="PR00420">
    <property type="entry name" value="RNGMNOXGNASE"/>
</dbReference>
<dbReference type="FunFam" id="1.20.1250.20:FF:000196">
    <property type="entry name" value="MFS toxin efflux pump (AflT)"/>
    <property type="match status" value="1"/>
</dbReference>
<dbReference type="InterPro" id="IPR036188">
    <property type="entry name" value="FAD/NAD-bd_sf"/>
</dbReference>
<feature type="transmembrane region" description="Helical" evidence="10">
    <location>
        <begin position="835"/>
        <end position="858"/>
    </location>
</feature>
<dbReference type="InterPro" id="IPR020846">
    <property type="entry name" value="MFS_dom"/>
</dbReference>
<protein>
    <recommendedName>
        <fullName evidence="11">Major facilitator superfamily (MFS) profile domain-containing protein</fullName>
    </recommendedName>
</protein>
<dbReference type="PANTHER" id="PTHR47356">
    <property type="entry name" value="FAD-DEPENDENT MONOOXYGENASE ASQG-RELATED"/>
    <property type="match status" value="1"/>
</dbReference>
<evidence type="ECO:0000256" key="6">
    <source>
        <dbReference type="ARBA" id="ARBA00022989"/>
    </source>
</evidence>
<evidence type="ECO:0000256" key="8">
    <source>
        <dbReference type="ARBA" id="ARBA00023136"/>
    </source>
</evidence>
<keyword evidence="8 10" id="KW-0472">Membrane</keyword>
<keyword evidence="7" id="KW-0560">Oxidoreductase</keyword>
<dbReference type="FunFam" id="1.20.1720.10:FF:000012">
    <property type="entry name" value="MFS toxin efflux pump (AflT)"/>
    <property type="match status" value="1"/>
</dbReference>
<feature type="transmembrane region" description="Helical" evidence="10">
    <location>
        <begin position="809"/>
        <end position="829"/>
    </location>
</feature>
<dbReference type="Pfam" id="PF01494">
    <property type="entry name" value="FAD_binding_3"/>
    <property type="match status" value="2"/>
</dbReference>
<keyword evidence="5" id="KW-0274">FAD</keyword>
<evidence type="ECO:0000256" key="1">
    <source>
        <dbReference type="ARBA" id="ARBA00004141"/>
    </source>
</evidence>
<name>A0A1S9RMT5_PENBI</name>
<keyword evidence="6 10" id="KW-1133">Transmembrane helix</keyword>
<feature type="transmembrane region" description="Helical" evidence="10">
    <location>
        <begin position="541"/>
        <end position="561"/>
    </location>
</feature>
<dbReference type="SUPFAM" id="SSF51905">
    <property type="entry name" value="FAD/NAD(P)-binding domain"/>
    <property type="match status" value="1"/>
</dbReference>
<comment type="similarity">
    <text evidence="2">Belongs to the paxM FAD-dependent monooxygenase family.</text>
</comment>
<dbReference type="InterPro" id="IPR002938">
    <property type="entry name" value="FAD-bd"/>
</dbReference>
<dbReference type="CDD" id="cd17502">
    <property type="entry name" value="MFS_Azr1_MDR_like"/>
    <property type="match status" value="1"/>
</dbReference>
<evidence type="ECO:0000313" key="13">
    <source>
        <dbReference type="Proteomes" id="UP000190744"/>
    </source>
</evidence>
<dbReference type="Pfam" id="PF07690">
    <property type="entry name" value="MFS_1"/>
    <property type="match status" value="1"/>
</dbReference>
<dbReference type="PROSITE" id="PS50850">
    <property type="entry name" value="MFS"/>
    <property type="match status" value="1"/>
</dbReference>